<organism evidence="1">
    <name type="scientific">Rhizophora mucronata</name>
    <name type="common">Asiatic mangrove</name>
    <dbReference type="NCBI Taxonomy" id="61149"/>
    <lineage>
        <taxon>Eukaryota</taxon>
        <taxon>Viridiplantae</taxon>
        <taxon>Streptophyta</taxon>
        <taxon>Embryophyta</taxon>
        <taxon>Tracheophyta</taxon>
        <taxon>Spermatophyta</taxon>
        <taxon>Magnoliopsida</taxon>
        <taxon>eudicotyledons</taxon>
        <taxon>Gunneridae</taxon>
        <taxon>Pentapetalae</taxon>
        <taxon>rosids</taxon>
        <taxon>fabids</taxon>
        <taxon>Malpighiales</taxon>
        <taxon>Rhizophoraceae</taxon>
        <taxon>Rhizophora</taxon>
    </lineage>
</organism>
<protein>
    <submittedName>
        <fullName evidence="1">Uncharacterized protein</fullName>
    </submittedName>
</protein>
<dbReference type="EMBL" id="GGEC01055053">
    <property type="protein sequence ID" value="MBX35537.1"/>
    <property type="molecule type" value="Transcribed_RNA"/>
</dbReference>
<evidence type="ECO:0000313" key="1">
    <source>
        <dbReference type="EMBL" id="MBX35537.1"/>
    </source>
</evidence>
<reference evidence="1" key="1">
    <citation type="submission" date="2018-02" db="EMBL/GenBank/DDBJ databases">
        <title>Rhizophora mucronata_Transcriptome.</title>
        <authorList>
            <person name="Meera S.P."/>
            <person name="Sreeshan A."/>
            <person name="Augustine A."/>
        </authorList>
    </citation>
    <scope>NUCLEOTIDE SEQUENCE</scope>
    <source>
        <tissue evidence="1">Leaf</tissue>
    </source>
</reference>
<name>A0A2P2MZ90_RHIMU</name>
<proteinExistence type="predicted"/>
<dbReference type="AlphaFoldDB" id="A0A2P2MZ90"/>
<accession>A0A2P2MZ90</accession>
<sequence>MKAIQSNQVYSRDAFFKKLHASMIRREYQFSSPIFFSFFFNDPKRRIKEPNLQRYCSGR</sequence>